<protein>
    <submittedName>
        <fullName evidence="2">Acetyltransferase</fullName>
    </submittedName>
</protein>
<comment type="caution">
    <text evidence="2">The sequence shown here is derived from an EMBL/GenBank/DDBJ whole genome shotgun (WGS) entry which is preliminary data.</text>
</comment>
<keyword evidence="3" id="KW-1185">Reference proteome</keyword>
<dbReference type="GO" id="GO:0016747">
    <property type="term" value="F:acyltransferase activity, transferring groups other than amino-acyl groups"/>
    <property type="evidence" value="ECO:0007669"/>
    <property type="project" value="InterPro"/>
</dbReference>
<dbReference type="Proteomes" id="UP000652219">
    <property type="component" value="Unassembled WGS sequence"/>
</dbReference>
<dbReference type="AlphaFoldDB" id="A0A8H6JSW2"/>
<proteinExistence type="predicted"/>
<sequence>MAAIHIRDAGISPDDAAFIVEAFDSTLPHLAAVGSGGMWGSQPFSEKDGFAEETAKDVRTSQEYQATGAGDALRIFVAEVEVETEATPHAGLRYRTADDGRRYLSVGAAFVREEWLPDHVKGQFEVEEVRTELEGREGFVFLDVLVADFRTGGMRESAGEALVRRACEYGLEKGKKILFLDAWSGNDRKLVRYYERLGFTVVAGFELKRAGKTTWPDTILRKDLVG</sequence>
<reference evidence="2 3" key="1">
    <citation type="journal article" date="2020" name="Phytopathology">
        <title>Genome Sequence Resources of Colletotrichum truncatum, C. plurivorum, C. musicola, and C. sojae: Four Species Pathogenic to Soybean (Glycine max).</title>
        <authorList>
            <person name="Rogerio F."/>
            <person name="Boufleur T.R."/>
            <person name="Ciampi-Guillardi M."/>
            <person name="Sukno S.A."/>
            <person name="Thon M.R."/>
            <person name="Massola Junior N.S."/>
            <person name="Baroncelli R."/>
        </authorList>
    </citation>
    <scope>NUCLEOTIDE SEQUENCE [LARGE SCALE GENOMIC DNA]</scope>
    <source>
        <strain evidence="2 3">LFN0009</strain>
    </source>
</reference>
<dbReference type="SUPFAM" id="SSF55729">
    <property type="entry name" value="Acyl-CoA N-acyltransferases (Nat)"/>
    <property type="match status" value="1"/>
</dbReference>
<dbReference type="InterPro" id="IPR016181">
    <property type="entry name" value="Acyl_CoA_acyltransferase"/>
</dbReference>
<feature type="domain" description="N-acetyltransferase" evidence="1">
    <location>
        <begin position="78"/>
        <end position="225"/>
    </location>
</feature>
<name>A0A8H6JSW2_9PEZI</name>
<accession>A0A8H6JSW2</accession>
<dbReference type="InterPro" id="IPR000182">
    <property type="entry name" value="GNAT_dom"/>
</dbReference>
<gene>
    <name evidence="2" type="ORF">CSOJ01_01697</name>
</gene>
<evidence type="ECO:0000313" key="2">
    <source>
        <dbReference type="EMBL" id="KAF6818744.1"/>
    </source>
</evidence>
<keyword evidence="2" id="KW-0808">Transferase</keyword>
<evidence type="ECO:0000313" key="3">
    <source>
        <dbReference type="Proteomes" id="UP000652219"/>
    </source>
</evidence>
<dbReference type="PROSITE" id="PS51186">
    <property type="entry name" value="GNAT"/>
    <property type="match status" value="1"/>
</dbReference>
<evidence type="ECO:0000259" key="1">
    <source>
        <dbReference type="PROSITE" id="PS51186"/>
    </source>
</evidence>
<dbReference type="EMBL" id="WIGN01000013">
    <property type="protein sequence ID" value="KAF6818744.1"/>
    <property type="molecule type" value="Genomic_DNA"/>
</dbReference>
<dbReference type="Gene3D" id="3.40.630.30">
    <property type="match status" value="1"/>
</dbReference>
<organism evidence="2 3">
    <name type="scientific">Colletotrichum sojae</name>
    <dbReference type="NCBI Taxonomy" id="2175907"/>
    <lineage>
        <taxon>Eukaryota</taxon>
        <taxon>Fungi</taxon>
        <taxon>Dikarya</taxon>
        <taxon>Ascomycota</taxon>
        <taxon>Pezizomycotina</taxon>
        <taxon>Sordariomycetes</taxon>
        <taxon>Hypocreomycetidae</taxon>
        <taxon>Glomerellales</taxon>
        <taxon>Glomerellaceae</taxon>
        <taxon>Colletotrichum</taxon>
        <taxon>Colletotrichum orchidearum species complex</taxon>
    </lineage>
</organism>